<dbReference type="PANTHER" id="PTHR43616:SF5">
    <property type="entry name" value="GLYCEROL DEHYDROGENASE 1"/>
    <property type="match status" value="1"/>
</dbReference>
<reference evidence="6" key="1">
    <citation type="journal article" date="2011" name="Genome Biol.">
        <title>Comparative genomics of the social amoebae Dictyostelium discoideum and Dictyostelium purpureum.</title>
        <authorList>
            <consortium name="US DOE Joint Genome Institute (JGI-PGF)"/>
            <person name="Sucgang R."/>
            <person name="Kuo A."/>
            <person name="Tian X."/>
            <person name="Salerno W."/>
            <person name="Parikh A."/>
            <person name="Feasley C.L."/>
            <person name="Dalin E."/>
            <person name="Tu H."/>
            <person name="Huang E."/>
            <person name="Barry K."/>
            <person name="Lindquist E."/>
            <person name="Shapiro H."/>
            <person name="Bruce D."/>
            <person name="Schmutz J."/>
            <person name="Salamov A."/>
            <person name="Fey P."/>
            <person name="Gaudet P."/>
            <person name="Anjard C."/>
            <person name="Babu M.M."/>
            <person name="Basu S."/>
            <person name="Bushmanova Y."/>
            <person name="van der Wel H."/>
            <person name="Katoh-Kurasawa M."/>
            <person name="Dinh C."/>
            <person name="Coutinho P.M."/>
            <person name="Saito T."/>
            <person name="Elias M."/>
            <person name="Schaap P."/>
            <person name="Kay R.R."/>
            <person name="Henrissat B."/>
            <person name="Eichinger L."/>
            <person name="Rivero F."/>
            <person name="Putnam N.H."/>
            <person name="West C.M."/>
            <person name="Loomis W.F."/>
            <person name="Chisholm R.L."/>
            <person name="Shaulsky G."/>
            <person name="Strassmann J.E."/>
            <person name="Queller D.C."/>
            <person name="Kuspa A."/>
            <person name="Grigoriev I.V."/>
        </authorList>
    </citation>
    <scope>NUCLEOTIDE SEQUENCE [LARGE SCALE GENOMIC DNA]</scope>
    <source>
        <strain evidence="6">QSDP1</strain>
    </source>
</reference>
<dbReference type="PANTHER" id="PTHR43616">
    <property type="entry name" value="GLYCEROL DEHYDROGENASE"/>
    <property type="match status" value="1"/>
</dbReference>
<evidence type="ECO:0000313" key="6">
    <source>
        <dbReference type="Proteomes" id="UP000001064"/>
    </source>
</evidence>
<keyword evidence="2" id="KW-0560">Oxidoreductase</keyword>
<keyword evidence="1" id="KW-0479">Metal-binding</keyword>
<evidence type="ECO:0000256" key="1">
    <source>
        <dbReference type="ARBA" id="ARBA00022723"/>
    </source>
</evidence>
<dbReference type="GO" id="GO:0008888">
    <property type="term" value="F:glycerol dehydrogenase (NAD+) activity"/>
    <property type="evidence" value="ECO:0000318"/>
    <property type="project" value="GO_Central"/>
</dbReference>
<dbReference type="SUPFAM" id="SSF56796">
    <property type="entry name" value="Dehydroquinate synthase-like"/>
    <property type="match status" value="1"/>
</dbReference>
<name>F1A3S4_DICPU</name>
<dbReference type="InParanoid" id="F1A3S4"/>
<dbReference type="Proteomes" id="UP000001064">
    <property type="component" value="Unassembled WGS sequence"/>
</dbReference>
<evidence type="ECO:0000256" key="3">
    <source>
        <dbReference type="ARBA" id="ARBA00023027"/>
    </source>
</evidence>
<keyword evidence="3" id="KW-0520">NAD</keyword>
<gene>
    <name evidence="5" type="ORF">DICPUDRAFT_159300</name>
</gene>
<feature type="domain" description="Alcohol dehydrogenase iron-type/glycerol dehydrogenase GldA" evidence="4">
    <location>
        <begin position="13"/>
        <end position="159"/>
    </location>
</feature>
<dbReference type="PIRSF" id="PIRSF000112">
    <property type="entry name" value="Glycerol_dehydrogenase"/>
    <property type="match status" value="1"/>
</dbReference>
<dbReference type="NCBIfam" id="NF006941">
    <property type="entry name" value="PRK09423.1"/>
    <property type="match status" value="1"/>
</dbReference>
<dbReference type="CDD" id="cd08170">
    <property type="entry name" value="GlyDH"/>
    <property type="match status" value="1"/>
</dbReference>
<dbReference type="EMBL" id="GL871475">
    <property type="protein sequence ID" value="EGC29151.1"/>
    <property type="molecule type" value="Genomic_DNA"/>
</dbReference>
<dbReference type="RefSeq" id="XP_003294318.1">
    <property type="nucleotide sequence ID" value="XM_003294270.1"/>
</dbReference>
<evidence type="ECO:0000256" key="2">
    <source>
        <dbReference type="ARBA" id="ARBA00023002"/>
    </source>
</evidence>
<dbReference type="InterPro" id="IPR016205">
    <property type="entry name" value="Glycerol_DH"/>
</dbReference>
<keyword evidence="6" id="KW-1185">Reference proteome</keyword>
<dbReference type="Pfam" id="PF00465">
    <property type="entry name" value="Fe-ADH"/>
    <property type="match status" value="1"/>
</dbReference>
<organism evidence="5 6">
    <name type="scientific">Dictyostelium purpureum</name>
    <name type="common">Slime mold</name>
    <dbReference type="NCBI Taxonomy" id="5786"/>
    <lineage>
        <taxon>Eukaryota</taxon>
        <taxon>Amoebozoa</taxon>
        <taxon>Evosea</taxon>
        <taxon>Eumycetozoa</taxon>
        <taxon>Dictyostelia</taxon>
        <taxon>Dictyosteliales</taxon>
        <taxon>Dictyosteliaceae</taxon>
        <taxon>Dictyostelium</taxon>
    </lineage>
</organism>
<accession>F1A3S4</accession>
<dbReference type="KEGG" id="dpp:DICPUDRAFT_159300"/>
<dbReference type="InterPro" id="IPR001670">
    <property type="entry name" value="ADH_Fe/GldA"/>
</dbReference>
<evidence type="ECO:0000313" key="5">
    <source>
        <dbReference type="EMBL" id="EGC29151.1"/>
    </source>
</evidence>
<dbReference type="FunCoup" id="F1A3S4">
    <property type="interactions" value="29"/>
</dbReference>
<dbReference type="OrthoDB" id="339764at2759"/>
<proteinExistence type="predicted"/>
<dbReference type="eggNOG" id="ENOG502QUB4">
    <property type="taxonomic scope" value="Eukaryota"/>
</dbReference>
<dbReference type="AlphaFoldDB" id="F1A3S4"/>
<sequence length="382" mass="42433">MIKNFIHRSITSPKKFIIGKGLLNNPSKYIKDFGSNCFIICDVVFLDTIKQHTEVSLNKENIKSHIEQFNYQCTKEEVDRLCALTKKFKNDIVVGIGGGKTLDSAKAVAYYERLPVILMPTIASTDAPCTSLSVLYKGNGEFDKYLYLPQNPDSILVDTTVLINAPPRFFSAGVGDALATYFEARACYQTTGNNLVNMKPSRIGLGVSKMCYEIISDNIDKAMDAVKNKAITPAFEQMIEATIYLSGIGAESGGLAAAHAVCNGMSIIPDLHRAQHGEKVAFGLLTQLVLENAAHEEIENVFRIMKIANLPLTVEDLGLKNWDVEQWHKVASIANDKNDTMVNLPQKVDDQDIYNAMLTANEMGKRYKNKPIDSFKFVQFNK</sequence>
<dbReference type="GO" id="GO:0046872">
    <property type="term" value="F:metal ion binding"/>
    <property type="evidence" value="ECO:0007669"/>
    <property type="project" value="UniProtKB-KW"/>
</dbReference>
<dbReference type="Gene3D" id="1.20.1090.10">
    <property type="entry name" value="Dehydroquinate synthase-like - alpha domain"/>
    <property type="match status" value="1"/>
</dbReference>
<dbReference type="Gene3D" id="3.40.50.1970">
    <property type="match status" value="1"/>
</dbReference>
<evidence type="ECO:0000259" key="4">
    <source>
        <dbReference type="Pfam" id="PF00465"/>
    </source>
</evidence>
<dbReference type="VEuPathDB" id="AmoebaDB:DICPUDRAFT_159300"/>
<dbReference type="STRING" id="5786.F1A3S4"/>
<protein>
    <recommendedName>
        <fullName evidence="4">Alcohol dehydrogenase iron-type/glycerol dehydrogenase GldA domain-containing protein</fullName>
    </recommendedName>
</protein>
<dbReference type="OMA" id="GVGTIMM"/>
<dbReference type="GeneID" id="10506474"/>